<dbReference type="GO" id="GO:0042910">
    <property type="term" value="F:xenobiotic transmembrane transporter activity"/>
    <property type="evidence" value="ECO:0007669"/>
    <property type="project" value="InterPro"/>
</dbReference>
<feature type="transmembrane region" description="Helical" evidence="7">
    <location>
        <begin position="295"/>
        <end position="313"/>
    </location>
</feature>
<evidence type="ECO:0000256" key="2">
    <source>
        <dbReference type="ARBA" id="ARBA00022448"/>
    </source>
</evidence>
<feature type="transmembrane region" description="Helical" evidence="7">
    <location>
        <begin position="141"/>
        <end position="161"/>
    </location>
</feature>
<keyword evidence="4 7" id="KW-0812">Transmembrane</keyword>
<dbReference type="PANTHER" id="PTHR42925">
    <property type="entry name" value="MULTIDRUG AND TOXIN EFFLUX PROTEIN MATE FAMILY"/>
    <property type="match status" value="1"/>
</dbReference>
<dbReference type="PIRSF" id="PIRSF006603">
    <property type="entry name" value="DinF"/>
    <property type="match status" value="1"/>
</dbReference>
<dbReference type="Proteomes" id="UP000641588">
    <property type="component" value="Unassembled WGS sequence"/>
</dbReference>
<evidence type="ECO:0000313" key="8">
    <source>
        <dbReference type="EMBL" id="NOU97303.1"/>
    </source>
</evidence>
<dbReference type="Pfam" id="PF01554">
    <property type="entry name" value="MatE"/>
    <property type="match status" value="2"/>
</dbReference>
<evidence type="ECO:0000313" key="9">
    <source>
        <dbReference type="Proteomes" id="UP000641588"/>
    </source>
</evidence>
<keyword evidence="2" id="KW-0813">Transport</keyword>
<dbReference type="CDD" id="cd13134">
    <property type="entry name" value="MATE_like_8"/>
    <property type="match status" value="1"/>
</dbReference>
<feature type="transmembrane region" description="Helical" evidence="7">
    <location>
        <begin position="109"/>
        <end position="129"/>
    </location>
</feature>
<protein>
    <submittedName>
        <fullName evidence="8">MATE family efflux transporter</fullName>
    </submittedName>
</protein>
<dbReference type="InterPro" id="IPR048279">
    <property type="entry name" value="MdtK-like"/>
</dbReference>
<keyword evidence="6 7" id="KW-0472">Membrane</keyword>
<keyword evidence="5 7" id="KW-1133">Transmembrane helix</keyword>
<evidence type="ECO:0000256" key="5">
    <source>
        <dbReference type="ARBA" id="ARBA00022989"/>
    </source>
</evidence>
<dbReference type="AlphaFoldDB" id="A0A972GVZ2"/>
<dbReference type="NCBIfam" id="TIGR00797">
    <property type="entry name" value="matE"/>
    <property type="match status" value="1"/>
</dbReference>
<keyword evidence="3" id="KW-1003">Cell membrane</keyword>
<evidence type="ECO:0000256" key="7">
    <source>
        <dbReference type="SAM" id="Phobius"/>
    </source>
</evidence>
<evidence type="ECO:0000256" key="6">
    <source>
        <dbReference type="ARBA" id="ARBA00023136"/>
    </source>
</evidence>
<dbReference type="InterPro" id="IPR002528">
    <property type="entry name" value="MATE_fam"/>
</dbReference>
<feature type="transmembrane region" description="Helical" evidence="7">
    <location>
        <begin position="256"/>
        <end position="274"/>
    </location>
</feature>
<feature type="transmembrane region" description="Helical" evidence="7">
    <location>
        <begin position="32"/>
        <end position="53"/>
    </location>
</feature>
<dbReference type="InterPro" id="IPR047135">
    <property type="entry name" value="YsiQ"/>
</dbReference>
<feature type="transmembrane region" description="Helical" evidence="7">
    <location>
        <begin position="181"/>
        <end position="199"/>
    </location>
</feature>
<accession>A0A972GVZ2</accession>
<name>A0A972GVZ2_9BACL</name>
<organism evidence="8 9">
    <name type="scientific">Paenibacillus foliorum</name>
    <dbReference type="NCBI Taxonomy" id="2654974"/>
    <lineage>
        <taxon>Bacteria</taxon>
        <taxon>Bacillati</taxon>
        <taxon>Bacillota</taxon>
        <taxon>Bacilli</taxon>
        <taxon>Bacillales</taxon>
        <taxon>Paenibacillaceae</taxon>
        <taxon>Paenibacillus</taxon>
    </lineage>
</organism>
<dbReference type="EMBL" id="WHOD01000109">
    <property type="protein sequence ID" value="NOU97303.1"/>
    <property type="molecule type" value="Genomic_DNA"/>
</dbReference>
<sequence>MFLQFLLGTADTLMVSHISDDAVGVIGISSQLFAAVNILFMAVASGAGILVAQRLGAKKEAEGRLIGIIGAKLCLGLGALLSVLLYFGAGPIASMLQLPAELQPMGETYISIVGGGMIFMAAMAGLGTVIRNTGNTRSPMYIAIGMNIIHIGMNYVVIYGAFGIPPLGLEGVAWSTTISRLLGAVMMIAVFCGCFNQRIEWKDFRLFNRPLFKETLKISWPLGVSMSSWCFTQLVIFALIAMIGSKELSARTYMNTMESFCFLIGFSIALAGQIRIAHLYGSGDHQAAYRCAYQVIWIGLVLVQANALLLYWFGEEAIRLFTDDPEIIMLGVSLLAINLLLQPAKMVNMAIVNALTAVGDTRYVMIVGFIIMWLVAVGGSYYLGIQLGWGLHGIYAAMIADELLRGLLVLVRWRAKRFMVKSAVRLQSEQAALMS</sequence>
<gene>
    <name evidence="8" type="ORF">GC093_29345</name>
</gene>
<dbReference type="GO" id="GO:0005886">
    <property type="term" value="C:plasma membrane"/>
    <property type="evidence" value="ECO:0007669"/>
    <property type="project" value="UniProtKB-SubCell"/>
</dbReference>
<evidence type="ECO:0000256" key="3">
    <source>
        <dbReference type="ARBA" id="ARBA00022475"/>
    </source>
</evidence>
<dbReference type="GO" id="GO:0015297">
    <property type="term" value="F:antiporter activity"/>
    <property type="evidence" value="ECO:0007669"/>
    <property type="project" value="InterPro"/>
</dbReference>
<proteinExistence type="predicted"/>
<feature type="transmembrane region" description="Helical" evidence="7">
    <location>
        <begin position="65"/>
        <end position="89"/>
    </location>
</feature>
<feature type="transmembrane region" description="Helical" evidence="7">
    <location>
        <begin position="363"/>
        <end position="383"/>
    </location>
</feature>
<dbReference type="PANTHER" id="PTHR42925:SF2">
    <property type="entry name" value="NA+ DRIVEN MULTIDRUG EFFLUX PUMP"/>
    <property type="match status" value="1"/>
</dbReference>
<feature type="transmembrane region" description="Helical" evidence="7">
    <location>
        <begin position="389"/>
        <end position="411"/>
    </location>
</feature>
<evidence type="ECO:0000256" key="1">
    <source>
        <dbReference type="ARBA" id="ARBA00004651"/>
    </source>
</evidence>
<feature type="transmembrane region" description="Helical" evidence="7">
    <location>
        <begin position="325"/>
        <end position="342"/>
    </location>
</feature>
<evidence type="ECO:0000256" key="4">
    <source>
        <dbReference type="ARBA" id="ARBA00022692"/>
    </source>
</evidence>
<comment type="subcellular location">
    <subcellularLocation>
        <location evidence="1">Cell membrane</location>
        <topology evidence="1">Multi-pass membrane protein</topology>
    </subcellularLocation>
</comment>
<comment type="caution">
    <text evidence="8">The sequence shown here is derived from an EMBL/GenBank/DDBJ whole genome shotgun (WGS) entry which is preliminary data.</text>
</comment>
<feature type="transmembrane region" description="Helical" evidence="7">
    <location>
        <begin position="220"/>
        <end position="244"/>
    </location>
</feature>
<keyword evidence="9" id="KW-1185">Reference proteome</keyword>
<reference evidence="8" key="1">
    <citation type="submission" date="2019-10" db="EMBL/GenBank/DDBJ databases">
        <title>Description of Paenibacillus glebae sp. nov.</title>
        <authorList>
            <person name="Carlier A."/>
            <person name="Qi S."/>
        </authorList>
    </citation>
    <scope>NUCLEOTIDE SEQUENCE</scope>
    <source>
        <strain evidence="8">LMG 31456</strain>
    </source>
</reference>